<dbReference type="EMBL" id="DAKRPA010000190">
    <property type="protein sequence ID" value="DAZ95771.1"/>
    <property type="molecule type" value="Genomic_DNA"/>
</dbReference>
<reference evidence="1" key="1">
    <citation type="submission" date="2022-11" db="EMBL/GenBank/DDBJ databases">
        <authorList>
            <person name="Morgan W.R."/>
            <person name="Tartar A."/>
        </authorList>
    </citation>
    <scope>NUCLEOTIDE SEQUENCE</scope>
    <source>
        <strain evidence="1">ARSEF 373</strain>
    </source>
</reference>
<gene>
    <name evidence="1" type="ORF">N0F65_010273</name>
</gene>
<keyword evidence="2" id="KW-1185">Reference proteome</keyword>
<sequence length="130" mass="14824">MRHILCHACILRGESARNRELPDLLFVELENEGFTVCCAMAMVMDQGKTNPFVPLVRLLCIRFGVGKSLWNRCLIFWTQLSGMLSSSYAVATISVLQLHIACTTRPRSKHSLRCKRSRTQLAAQRLEWQS</sequence>
<reference evidence="1" key="2">
    <citation type="journal article" date="2023" name="Microbiol Resour">
        <title>Decontamination and Annotation of the Draft Genome Sequence of the Oomycete Lagenidium giganteum ARSEF 373.</title>
        <authorList>
            <person name="Morgan W.R."/>
            <person name="Tartar A."/>
        </authorList>
    </citation>
    <scope>NUCLEOTIDE SEQUENCE</scope>
    <source>
        <strain evidence="1">ARSEF 373</strain>
    </source>
</reference>
<organism evidence="1 2">
    <name type="scientific">Lagenidium giganteum</name>
    <dbReference type="NCBI Taxonomy" id="4803"/>
    <lineage>
        <taxon>Eukaryota</taxon>
        <taxon>Sar</taxon>
        <taxon>Stramenopiles</taxon>
        <taxon>Oomycota</taxon>
        <taxon>Peronosporomycetes</taxon>
        <taxon>Pythiales</taxon>
        <taxon>Pythiaceae</taxon>
    </lineage>
</organism>
<accession>A0AAV2YPS2</accession>
<dbReference type="Proteomes" id="UP001146120">
    <property type="component" value="Unassembled WGS sequence"/>
</dbReference>
<protein>
    <submittedName>
        <fullName evidence="1">Uncharacterized protein</fullName>
    </submittedName>
</protein>
<evidence type="ECO:0000313" key="2">
    <source>
        <dbReference type="Proteomes" id="UP001146120"/>
    </source>
</evidence>
<dbReference type="AlphaFoldDB" id="A0AAV2YPS2"/>
<evidence type="ECO:0000313" key="1">
    <source>
        <dbReference type="EMBL" id="DAZ95771.1"/>
    </source>
</evidence>
<comment type="caution">
    <text evidence="1">The sequence shown here is derived from an EMBL/GenBank/DDBJ whole genome shotgun (WGS) entry which is preliminary data.</text>
</comment>
<proteinExistence type="predicted"/>
<name>A0AAV2YPS2_9STRA</name>